<name>A0A7J9F5K4_9ROSI</name>
<dbReference type="InterPro" id="IPR025558">
    <property type="entry name" value="DUF4283"/>
</dbReference>
<proteinExistence type="predicted"/>
<dbReference type="EMBL" id="JABEZW010000011">
    <property type="protein sequence ID" value="MBA0780577.1"/>
    <property type="molecule type" value="Genomic_DNA"/>
</dbReference>
<evidence type="ECO:0000313" key="2">
    <source>
        <dbReference type="EMBL" id="MBA0780577.1"/>
    </source>
</evidence>
<evidence type="ECO:0000259" key="1">
    <source>
        <dbReference type="Pfam" id="PF14111"/>
    </source>
</evidence>
<dbReference type="Pfam" id="PF14111">
    <property type="entry name" value="DUF4283"/>
    <property type="match status" value="1"/>
</dbReference>
<gene>
    <name evidence="2" type="ORF">Gotri_004663</name>
</gene>
<dbReference type="Proteomes" id="UP000593568">
    <property type="component" value="Unassembled WGS sequence"/>
</dbReference>
<dbReference type="AlphaFoldDB" id="A0A7J9F5K4"/>
<feature type="domain" description="DUF4283" evidence="1">
    <location>
        <begin position="27"/>
        <end position="104"/>
    </location>
</feature>
<protein>
    <recommendedName>
        <fullName evidence="1">DUF4283 domain-containing protein</fullName>
    </recommendedName>
</protein>
<evidence type="ECO:0000313" key="3">
    <source>
        <dbReference type="Proteomes" id="UP000593568"/>
    </source>
</evidence>
<dbReference type="InterPro" id="IPR040256">
    <property type="entry name" value="At4g02000-like"/>
</dbReference>
<sequence length="135" mass="15469">MANLNLDEGEVEAWVFNEEIGLSKSIFEYCIVECFLTASVVYFQAMRNAIANLWHPLGGVTILDLKEKRYLFKFYNQLDLDWVINGAPWTFNNHLLVFNQLKEDDGPLRGEARTGEFSVLVLTIVKRRVIVGGKL</sequence>
<dbReference type="PANTHER" id="PTHR31286:SF153">
    <property type="entry name" value="DUF4283 DOMAIN PROTEIN"/>
    <property type="match status" value="1"/>
</dbReference>
<dbReference type="PANTHER" id="PTHR31286">
    <property type="entry name" value="GLYCINE-RICH CELL WALL STRUCTURAL PROTEIN 1.8-LIKE"/>
    <property type="match status" value="1"/>
</dbReference>
<feature type="non-terminal residue" evidence="2">
    <location>
        <position position="135"/>
    </location>
</feature>
<reference evidence="2 3" key="1">
    <citation type="journal article" date="2019" name="Genome Biol. Evol.">
        <title>Insights into the evolution of the New World diploid cottons (Gossypium, subgenus Houzingenia) based on genome sequencing.</title>
        <authorList>
            <person name="Grover C.E."/>
            <person name="Arick M.A. 2nd"/>
            <person name="Thrash A."/>
            <person name="Conover J.L."/>
            <person name="Sanders W.S."/>
            <person name="Peterson D.G."/>
            <person name="Frelichowski J.E."/>
            <person name="Scheffler J.A."/>
            <person name="Scheffler B.E."/>
            <person name="Wendel J.F."/>
        </authorList>
    </citation>
    <scope>NUCLEOTIDE SEQUENCE [LARGE SCALE GENOMIC DNA]</scope>
    <source>
        <strain evidence="2">8</strain>
        <tissue evidence="2">Leaf</tissue>
    </source>
</reference>
<keyword evidence="3" id="KW-1185">Reference proteome</keyword>
<organism evidence="2 3">
    <name type="scientific">Gossypium trilobum</name>
    <dbReference type="NCBI Taxonomy" id="34281"/>
    <lineage>
        <taxon>Eukaryota</taxon>
        <taxon>Viridiplantae</taxon>
        <taxon>Streptophyta</taxon>
        <taxon>Embryophyta</taxon>
        <taxon>Tracheophyta</taxon>
        <taxon>Spermatophyta</taxon>
        <taxon>Magnoliopsida</taxon>
        <taxon>eudicotyledons</taxon>
        <taxon>Gunneridae</taxon>
        <taxon>Pentapetalae</taxon>
        <taxon>rosids</taxon>
        <taxon>malvids</taxon>
        <taxon>Malvales</taxon>
        <taxon>Malvaceae</taxon>
        <taxon>Malvoideae</taxon>
        <taxon>Gossypium</taxon>
    </lineage>
</organism>
<accession>A0A7J9F5K4</accession>
<comment type="caution">
    <text evidence="2">The sequence shown here is derived from an EMBL/GenBank/DDBJ whole genome shotgun (WGS) entry which is preliminary data.</text>
</comment>